<feature type="transmembrane region" description="Helical" evidence="1">
    <location>
        <begin position="181"/>
        <end position="199"/>
    </location>
</feature>
<gene>
    <name evidence="2" type="ORF">GCM10010136_24200</name>
</gene>
<evidence type="ECO:0008006" key="4">
    <source>
        <dbReference type="Google" id="ProtNLM"/>
    </source>
</evidence>
<evidence type="ECO:0000256" key="1">
    <source>
        <dbReference type="SAM" id="Phobius"/>
    </source>
</evidence>
<dbReference type="EMBL" id="BMZO01000008">
    <property type="protein sequence ID" value="GHC74895.1"/>
    <property type="molecule type" value="Genomic_DNA"/>
</dbReference>
<evidence type="ECO:0000313" key="2">
    <source>
        <dbReference type="EMBL" id="GHC74895.1"/>
    </source>
</evidence>
<accession>A0A8J3DJZ1</accession>
<sequence length="235" mass="25017">MLILEGENRTRRVDVALAAVFAGIAGAINAAGFQAAGFFSANMTGNASSFADYVALGKLELMNAFAALIAAFILGAFLAGMMIEIGRKRRIATIYTYCILLEALILAALSMHDIYLARNEADIVLVLGLSFVMGLQNATTTRLTDARVRTTHVSGMATDLGLNAARLLTSPRNNQETANRVILHSSTFVAFVTGGILGAGGHILIGNILFAMIATALLFLALVTLRRARLQTRKL</sequence>
<comment type="caution">
    <text evidence="2">The sequence shown here is derived from an EMBL/GenBank/DDBJ whole genome shotgun (WGS) entry which is preliminary data.</text>
</comment>
<dbReference type="AlphaFoldDB" id="A0A8J3DJZ1"/>
<dbReference type="PANTHER" id="PTHR37314">
    <property type="entry name" value="SLR0142 PROTEIN"/>
    <property type="match status" value="1"/>
</dbReference>
<keyword evidence="1" id="KW-1133">Transmembrane helix</keyword>
<feature type="transmembrane region" description="Helical" evidence="1">
    <location>
        <begin position="205"/>
        <end position="225"/>
    </location>
</feature>
<reference evidence="2" key="2">
    <citation type="submission" date="2020-09" db="EMBL/GenBank/DDBJ databases">
        <authorList>
            <person name="Sun Q."/>
            <person name="Kim S."/>
        </authorList>
    </citation>
    <scope>NUCLEOTIDE SEQUENCE</scope>
    <source>
        <strain evidence="2">KCTC 42097</strain>
    </source>
</reference>
<keyword evidence="3" id="KW-1185">Reference proteome</keyword>
<dbReference type="RefSeq" id="WP_189490511.1">
    <property type="nucleotide sequence ID" value="NZ_BMZO01000008.1"/>
</dbReference>
<dbReference type="Proteomes" id="UP000641137">
    <property type="component" value="Unassembled WGS sequence"/>
</dbReference>
<evidence type="ECO:0000313" key="3">
    <source>
        <dbReference type="Proteomes" id="UP000641137"/>
    </source>
</evidence>
<dbReference type="PANTHER" id="PTHR37314:SF4">
    <property type="entry name" value="UPF0700 TRANSMEMBRANE PROTEIN YOAK"/>
    <property type="match status" value="1"/>
</dbReference>
<proteinExistence type="predicted"/>
<keyword evidence="1" id="KW-0812">Transmembrane</keyword>
<name>A0A8J3DJZ1_9HYPH</name>
<dbReference type="Pfam" id="PF06912">
    <property type="entry name" value="DUF1275"/>
    <property type="match status" value="1"/>
</dbReference>
<feature type="transmembrane region" description="Helical" evidence="1">
    <location>
        <begin position="94"/>
        <end position="115"/>
    </location>
</feature>
<dbReference type="InterPro" id="IPR010699">
    <property type="entry name" value="DUF1275"/>
</dbReference>
<protein>
    <recommendedName>
        <fullName evidence="4">DUF1275 domain-containing protein</fullName>
    </recommendedName>
</protein>
<keyword evidence="1" id="KW-0472">Membrane</keyword>
<reference evidence="2" key="1">
    <citation type="journal article" date="2014" name="Int. J. Syst. Evol. Microbiol.">
        <title>Complete genome sequence of Corynebacterium casei LMG S-19264T (=DSM 44701T), isolated from a smear-ripened cheese.</title>
        <authorList>
            <consortium name="US DOE Joint Genome Institute (JGI-PGF)"/>
            <person name="Walter F."/>
            <person name="Albersmeier A."/>
            <person name="Kalinowski J."/>
            <person name="Ruckert C."/>
        </authorList>
    </citation>
    <scope>NUCLEOTIDE SEQUENCE</scope>
    <source>
        <strain evidence="2">KCTC 42097</strain>
    </source>
</reference>
<feature type="transmembrane region" description="Helical" evidence="1">
    <location>
        <begin position="61"/>
        <end position="82"/>
    </location>
</feature>
<feature type="transmembrane region" description="Helical" evidence="1">
    <location>
        <begin position="15"/>
        <end position="41"/>
    </location>
</feature>
<feature type="transmembrane region" description="Helical" evidence="1">
    <location>
        <begin position="121"/>
        <end position="139"/>
    </location>
</feature>
<organism evidence="2 3">
    <name type="scientific">Limoniibacter endophyticus</name>
    <dbReference type="NCBI Taxonomy" id="1565040"/>
    <lineage>
        <taxon>Bacteria</taxon>
        <taxon>Pseudomonadati</taxon>
        <taxon>Pseudomonadota</taxon>
        <taxon>Alphaproteobacteria</taxon>
        <taxon>Hyphomicrobiales</taxon>
        <taxon>Bartonellaceae</taxon>
        <taxon>Limoniibacter</taxon>
    </lineage>
</organism>